<dbReference type="PANTHER" id="PTHR47055">
    <property type="entry name" value="DDE_TNP_1_7 DOMAIN-CONTAINING PROTEIN"/>
    <property type="match status" value="1"/>
</dbReference>
<dbReference type="AlphaFoldDB" id="A0AAW1KJT6"/>
<evidence type="ECO:0000313" key="3">
    <source>
        <dbReference type="EMBL" id="KAK9720455.1"/>
    </source>
</evidence>
<dbReference type="GO" id="GO:0043565">
    <property type="term" value="F:sequence-specific DNA binding"/>
    <property type="evidence" value="ECO:0007669"/>
    <property type="project" value="TreeGrafter"/>
</dbReference>
<reference evidence="3 4" key="1">
    <citation type="journal article" date="2024" name="BMC Genomics">
        <title>De novo assembly and annotation of Popillia japonica's genome with initial clues to its potential as an invasive pest.</title>
        <authorList>
            <person name="Cucini C."/>
            <person name="Boschi S."/>
            <person name="Funari R."/>
            <person name="Cardaioli E."/>
            <person name="Iannotti N."/>
            <person name="Marturano G."/>
            <person name="Paoli F."/>
            <person name="Bruttini M."/>
            <person name="Carapelli A."/>
            <person name="Frati F."/>
            <person name="Nardi F."/>
        </authorList>
    </citation>
    <scope>NUCLEOTIDE SEQUENCE [LARGE SCALE GENOMIC DNA]</scope>
    <source>
        <strain evidence="3">DMR45628</strain>
    </source>
</reference>
<keyword evidence="4" id="KW-1185">Reference proteome</keyword>
<evidence type="ECO:0000313" key="4">
    <source>
        <dbReference type="Proteomes" id="UP001458880"/>
    </source>
</evidence>
<protein>
    <recommendedName>
        <fullName evidence="2">Mutator-like transposase domain-containing protein</fullName>
    </recommendedName>
</protein>
<evidence type="ECO:0000256" key="1">
    <source>
        <dbReference type="SAM" id="MobiDB-lite"/>
    </source>
</evidence>
<accession>A0AAW1KJT6</accession>
<dbReference type="PANTHER" id="PTHR47055:SF3">
    <property type="entry name" value="PHORBOL-ESTER_DAG-TYPE DOMAIN-CONTAINING PROTEIN"/>
    <property type="match status" value="1"/>
</dbReference>
<feature type="compositionally biased region" description="Acidic residues" evidence="1">
    <location>
        <begin position="293"/>
        <end position="315"/>
    </location>
</feature>
<gene>
    <name evidence="3" type="ORF">QE152_g22049</name>
</gene>
<dbReference type="EMBL" id="JASPKY010000210">
    <property type="protein sequence ID" value="KAK9720455.1"/>
    <property type="molecule type" value="Genomic_DNA"/>
</dbReference>
<dbReference type="Pfam" id="PF20700">
    <property type="entry name" value="Mutator"/>
    <property type="match status" value="1"/>
</dbReference>
<organism evidence="3 4">
    <name type="scientific">Popillia japonica</name>
    <name type="common">Japanese beetle</name>
    <dbReference type="NCBI Taxonomy" id="7064"/>
    <lineage>
        <taxon>Eukaryota</taxon>
        <taxon>Metazoa</taxon>
        <taxon>Ecdysozoa</taxon>
        <taxon>Arthropoda</taxon>
        <taxon>Hexapoda</taxon>
        <taxon>Insecta</taxon>
        <taxon>Pterygota</taxon>
        <taxon>Neoptera</taxon>
        <taxon>Endopterygota</taxon>
        <taxon>Coleoptera</taxon>
        <taxon>Polyphaga</taxon>
        <taxon>Scarabaeiformia</taxon>
        <taxon>Scarabaeidae</taxon>
        <taxon>Rutelinae</taxon>
        <taxon>Popillia</taxon>
    </lineage>
</organism>
<feature type="domain" description="Mutator-like transposase" evidence="2">
    <location>
        <begin position="173"/>
        <end position="253"/>
    </location>
</feature>
<evidence type="ECO:0000259" key="2">
    <source>
        <dbReference type="Pfam" id="PF20700"/>
    </source>
</evidence>
<sequence length="331" mass="37367">MGNKKNSKYRKSRKVHLKQIAKIRTNAQCTHKTNVRSEETDCGLDLGGLSTSCKVQVFMDESYEDDGGLVDNLTSRQLRANAEIKLSDNRRIGIDDGDVEVTLFSFLKFRGYSAIGTIRENRIPKECPLLDKRAFVKRDRGYFETAMERCDGHLFVRWMDNSVVTMISSSCAMLSTSRKGIRCFYATCSMEMEKAGKEELRLAKEAGDVDERGRGVISVFVDGAWCKRSHKTNDNASSGVAAIIGQRTKSLIRRVILMYLLGLIMSERKTIRVDDPKFESVALQWLKEVEDQEDLSVEDVDDEWPEESEASDEATDLATCAQSTIPFHSKN</sequence>
<dbReference type="InterPro" id="IPR049012">
    <property type="entry name" value="Mutator_transp_dom"/>
</dbReference>
<feature type="region of interest" description="Disordered" evidence="1">
    <location>
        <begin position="293"/>
        <end position="316"/>
    </location>
</feature>
<dbReference type="Proteomes" id="UP001458880">
    <property type="component" value="Unassembled WGS sequence"/>
</dbReference>
<proteinExistence type="predicted"/>
<comment type="caution">
    <text evidence="3">The sequence shown here is derived from an EMBL/GenBank/DDBJ whole genome shotgun (WGS) entry which is preliminary data.</text>
</comment>
<name>A0AAW1KJT6_POPJA</name>
<dbReference type="InterPro" id="IPR052638">
    <property type="entry name" value="PiggyBac_TE-derived"/>
</dbReference>